<dbReference type="EMBL" id="JACOME010000006">
    <property type="protein sequence ID" value="MBC3847818.1"/>
    <property type="molecule type" value="Genomic_DNA"/>
</dbReference>
<dbReference type="Proteomes" id="UP000607435">
    <property type="component" value="Unassembled WGS sequence"/>
</dbReference>
<accession>A0ABR6Y6D5</accession>
<feature type="transmembrane region" description="Helical" evidence="1">
    <location>
        <begin position="196"/>
        <end position="218"/>
    </location>
</feature>
<sequence>MNYWSAIENKLKDHIETAIQLLLIILSVYIFFTAEDHRIWKVPILFLGLISWFFFHKKTKHPIIWILLFLLLIFDLSHSYFWLANHHFMLMFLVLIVISYSYHRQSEVLLKNVQLLLAFVILASVIQKITSSQFMSGNFNYYMINRGTLFGNFLNFFPENHEIAKRNVESFIALNATDPNLHQSIIIKNVNPNVRLISIILVWGTIILESIVAFAILWKPKSTWTHVFFTTMIVGILITRLETGFMALLAICGIFLCRNLKLRLFNVLVVLGCAALIITKYGYH</sequence>
<organism evidence="2 3">
    <name type="scientific">Winogradskyella echinorum</name>
    <dbReference type="NCBI Taxonomy" id="538189"/>
    <lineage>
        <taxon>Bacteria</taxon>
        <taxon>Pseudomonadati</taxon>
        <taxon>Bacteroidota</taxon>
        <taxon>Flavobacteriia</taxon>
        <taxon>Flavobacteriales</taxon>
        <taxon>Flavobacteriaceae</taxon>
        <taxon>Winogradskyella</taxon>
    </lineage>
</organism>
<proteinExistence type="predicted"/>
<evidence type="ECO:0008006" key="4">
    <source>
        <dbReference type="Google" id="ProtNLM"/>
    </source>
</evidence>
<feature type="transmembrane region" description="Helical" evidence="1">
    <location>
        <begin position="109"/>
        <end position="127"/>
    </location>
</feature>
<protein>
    <recommendedName>
        <fullName evidence="4">O-Antigen ligase</fullName>
    </recommendedName>
</protein>
<feature type="transmembrane region" description="Helical" evidence="1">
    <location>
        <begin position="62"/>
        <end position="80"/>
    </location>
</feature>
<gene>
    <name evidence="2" type="ORF">H6H04_15580</name>
</gene>
<dbReference type="RefSeq" id="WP_186846918.1">
    <property type="nucleotide sequence ID" value="NZ_JACOME010000006.1"/>
</dbReference>
<name>A0ABR6Y6D5_9FLAO</name>
<evidence type="ECO:0000256" key="1">
    <source>
        <dbReference type="SAM" id="Phobius"/>
    </source>
</evidence>
<keyword evidence="3" id="KW-1185">Reference proteome</keyword>
<feature type="transmembrane region" description="Helical" evidence="1">
    <location>
        <begin position="264"/>
        <end position="283"/>
    </location>
</feature>
<feature type="transmembrane region" description="Helical" evidence="1">
    <location>
        <begin position="86"/>
        <end position="102"/>
    </location>
</feature>
<feature type="transmembrane region" description="Helical" evidence="1">
    <location>
        <begin position="15"/>
        <end position="32"/>
    </location>
</feature>
<keyword evidence="1" id="KW-0472">Membrane</keyword>
<keyword evidence="1" id="KW-0812">Transmembrane</keyword>
<reference evidence="2 3" key="1">
    <citation type="submission" date="2020-08" db="EMBL/GenBank/DDBJ databases">
        <title>Winogradskyella ouciana sp. nov., isolated from the hadal seawater of the Mariana Trench.</title>
        <authorList>
            <person name="He X."/>
        </authorList>
    </citation>
    <scope>NUCLEOTIDE SEQUENCE [LARGE SCALE GENOMIC DNA]</scope>
    <source>
        <strain evidence="2 3">KCTC 22026</strain>
    </source>
</reference>
<feature type="transmembrane region" description="Helical" evidence="1">
    <location>
        <begin position="38"/>
        <end position="55"/>
    </location>
</feature>
<keyword evidence="1" id="KW-1133">Transmembrane helix</keyword>
<evidence type="ECO:0000313" key="3">
    <source>
        <dbReference type="Proteomes" id="UP000607435"/>
    </source>
</evidence>
<comment type="caution">
    <text evidence="2">The sequence shown here is derived from an EMBL/GenBank/DDBJ whole genome shotgun (WGS) entry which is preliminary data.</text>
</comment>
<evidence type="ECO:0000313" key="2">
    <source>
        <dbReference type="EMBL" id="MBC3847818.1"/>
    </source>
</evidence>
<feature type="transmembrane region" description="Helical" evidence="1">
    <location>
        <begin position="224"/>
        <end position="257"/>
    </location>
</feature>